<dbReference type="PANTHER" id="PTHR44591">
    <property type="entry name" value="STRESS RESPONSE REGULATOR PROTEIN 1"/>
    <property type="match status" value="1"/>
</dbReference>
<reference evidence="4 5" key="1">
    <citation type="journal article" date="2016" name="Nat. Commun.">
        <title>Thousands of microbial genomes shed light on interconnected biogeochemical processes in an aquifer system.</title>
        <authorList>
            <person name="Anantharaman K."/>
            <person name="Brown C.T."/>
            <person name="Hug L.A."/>
            <person name="Sharon I."/>
            <person name="Castelle C.J."/>
            <person name="Probst A.J."/>
            <person name="Thomas B.C."/>
            <person name="Singh A."/>
            <person name="Wilkins M.J."/>
            <person name="Karaoz U."/>
            <person name="Brodie E.L."/>
            <person name="Williams K.H."/>
            <person name="Hubbard S.S."/>
            <person name="Banfield J.F."/>
        </authorList>
    </citation>
    <scope>NUCLEOTIDE SEQUENCE [LARGE SCALE GENOMIC DNA]</scope>
</reference>
<accession>A0A1G1XPA3</accession>
<evidence type="ECO:0000313" key="5">
    <source>
        <dbReference type="Proteomes" id="UP000176498"/>
    </source>
</evidence>
<evidence type="ECO:0000313" key="4">
    <source>
        <dbReference type="EMBL" id="OGY41187.1"/>
    </source>
</evidence>
<dbReference type="PROSITE" id="PS50110">
    <property type="entry name" value="RESPONSE_REGULATORY"/>
    <property type="match status" value="1"/>
</dbReference>
<feature type="modified residue" description="4-aspartylphosphate" evidence="2">
    <location>
        <position position="53"/>
    </location>
</feature>
<feature type="domain" description="Response regulatory" evidence="3">
    <location>
        <begin position="4"/>
        <end position="118"/>
    </location>
</feature>
<dbReference type="SUPFAM" id="SSF52172">
    <property type="entry name" value="CheY-like"/>
    <property type="match status" value="1"/>
</dbReference>
<evidence type="ECO:0000256" key="2">
    <source>
        <dbReference type="PROSITE-ProRule" id="PRU00169"/>
    </source>
</evidence>
<dbReference type="Gene3D" id="3.40.50.2300">
    <property type="match status" value="1"/>
</dbReference>
<protein>
    <recommendedName>
        <fullName evidence="3">Response regulatory domain-containing protein</fullName>
    </recommendedName>
</protein>
<dbReference type="InterPro" id="IPR001789">
    <property type="entry name" value="Sig_transdc_resp-reg_receiver"/>
</dbReference>
<evidence type="ECO:0000256" key="1">
    <source>
        <dbReference type="ARBA" id="ARBA00022553"/>
    </source>
</evidence>
<evidence type="ECO:0000259" key="3">
    <source>
        <dbReference type="PROSITE" id="PS50110"/>
    </source>
</evidence>
<dbReference type="GO" id="GO:0000160">
    <property type="term" value="P:phosphorelay signal transduction system"/>
    <property type="evidence" value="ECO:0007669"/>
    <property type="project" value="InterPro"/>
</dbReference>
<dbReference type="EMBL" id="MHHZ01000021">
    <property type="protein sequence ID" value="OGY41187.1"/>
    <property type="molecule type" value="Genomic_DNA"/>
</dbReference>
<dbReference type="PANTHER" id="PTHR44591:SF3">
    <property type="entry name" value="RESPONSE REGULATORY DOMAIN-CONTAINING PROTEIN"/>
    <property type="match status" value="1"/>
</dbReference>
<gene>
    <name evidence="4" type="ORF">A2Y82_01945</name>
</gene>
<keyword evidence="1 2" id="KW-0597">Phosphoprotein</keyword>
<name>A0A1G1XPA3_9BACT</name>
<dbReference type="InterPro" id="IPR011006">
    <property type="entry name" value="CheY-like_superfamily"/>
</dbReference>
<dbReference type="Pfam" id="PF00072">
    <property type="entry name" value="Response_reg"/>
    <property type="match status" value="1"/>
</dbReference>
<proteinExistence type="predicted"/>
<dbReference type="AlphaFoldDB" id="A0A1G1XPA3"/>
<comment type="caution">
    <text evidence="4">The sequence shown here is derived from an EMBL/GenBank/DDBJ whole genome shotgun (WGS) entry which is preliminary data.</text>
</comment>
<organism evidence="4 5">
    <name type="scientific">Candidatus Buchananbacteria bacterium RBG_13_36_9</name>
    <dbReference type="NCBI Taxonomy" id="1797530"/>
    <lineage>
        <taxon>Bacteria</taxon>
        <taxon>Candidatus Buchananiibacteriota</taxon>
    </lineage>
</organism>
<dbReference type="SMART" id="SM00448">
    <property type="entry name" value="REC"/>
    <property type="match status" value="1"/>
</dbReference>
<dbReference type="InterPro" id="IPR050595">
    <property type="entry name" value="Bact_response_regulator"/>
</dbReference>
<sequence length="124" mass="14170">MSFKILLVDDEKFVRTALKRVLRNKDYEIVEADDGLDALQKLEQDFFDLLITDNDMPNKTGIELISEITSGQKKIKNPEMNIILLSGRARPANLPLDVEFMPKPWDSEILITKVRQIQTKAVLG</sequence>
<dbReference type="Proteomes" id="UP000176498">
    <property type="component" value="Unassembled WGS sequence"/>
</dbReference>